<reference evidence="6" key="3">
    <citation type="submission" date="2025-09" db="UniProtKB">
        <authorList>
            <consortium name="Ensembl"/>
        </authorList>
    </citation>
    <scope>IDENTIFICATION</scope>
</reference>
<feature type="region of interest" description="Disordered" evidence="4">
    <location>
        <begin position="87"/>
        <end position="108"/>
    </location>
</feature>
<dbReference type="InterPro" id="IPR012461">
    <property type="entry name" value="SACK1"/>
</dbReference>
<dbReference type="AlphaFoldDB" id="A0A671W4V0"/>
<evidence type="ECO:0000256" key="4">
    <source>
        <dbReference type="SAM" id="MobiDB-lite"/>
    </source>
</evidence>
<feature type="compositionally biased region" description="Polar residues" evidence="4">
    <location>
        <begin position="491"/>
        <end position="518"/>
    </location>
</feature>
<feature type="compositionally biased region" description="Low complexity" evidence="4">
    <location>
        <begin position="355"/>
        <end position="368"/>
    </location>
</feature>
<dbReference type="GO" id="GO:0005737">
    <property type="term" value="C:cytoplasm"/>
    <property type="evidence" value="ECO:0007669"/>
    <property type="project" value="UniProtKB-SubCell"/>
</dbReference>
<dbReference type="SUPFAM" id="SSF56024">
    <property type="entry name" value="Phospholipase D/nuclease"/>
    <property type="match status" value="1"/>
</dbReference>
<proteinExistence type="inferred from homology"/>
<accession>A0A671W4V0</accession>
<reference evidence="6" key="1">
    <citation type="submission" date="2021-04" db="EMBL/GenBank/DDBJ databases">
        <authorList>
            <consortium name="Wellcome Sanger Institute Data Sharing"/>
        </authorList>
    </citation>
    <scope>NUCLEOTIDE SEQUENCE [LARGE SCALE GENOMIC DNA]</scope>
</reference>
<evidence type="ECO:0000313" key="6">
    <source>
        <dbReference type="Ensembl" id="ENSSAUP00010032992.1"/>
    </source>
</evidence>
<comment type="similarity">
    <text evidence="2">Belongs to the FAM83 family.</text>
</comment>
<dbReference type="InterPro" id="IPR050944">
    <property type="entry name" value="FAM83"/>
</dbReference>
<evidence type="ECO:0000313" key="7">
    <source>
        <dbReference type="Proteomes" id="UP000472265"/>
    </source>
</evidence>
<evidence type="ECO:0000259" key="5">
    <source>
        <dbReference type="Pfam" id="PF07894"/>
    </source>
</evidence>
<keyword evidence="7" id="KW-1185">Reference proteome</keyword>
<name>A0A671W4V0_SPAAU</name>
<dbReference type="Gene3D" id="3.30.870.10">
    <property type="entry name" value="Endonuclease Chain A"/>
    <property type="match status" value="1"/>
</dbReference>
<feature type="region of interest" description="Disordered" evidence="4">
    <location>
        <begin position="346"/>
        <end position="416"/>
    </location>
</feature>
<dbReference type="PANTHER" id="PTHR16181">
    <property type="entry name" value="PROTEIN FAM83A-RELATED"/>
    <property type="match status" value="1"/>
</dbReference>
<dbReference type="FunFam" id="3.30.870.10:FF:000004">
    <property type="entry name" value="protein FAM83H isoform X2"/>
    <property type="match status" value="1"/>
</dbReference>
<dbReference type="Proteomes" id="UP000472265">
    <property type="component" value="Chromosome 6"/>
</dbReference>
<dbReference type="Ensembl" id="ENSSAUT00010034745.1">
    <property type="protein sequence ID" value="ENSSAUP00010032992.1"/>
    <property type="gene ID" value="ENSSAUG00010013980.1"/>
</dbReference>
<dbReference type="OMA" id="QDQKRMT"/>
<feature type="compositionally biased region" description="Low complexity" evidence="4">
    <location>
        <begin position="553"/>
        <end position="562"/>
    </location>
</feature>
<gene>
    <name evidence="6" type="primary">FAM83C</name>
    <name evidence="6" type="synonym">fam83c</name>
</gene>
<evidence type="ECO:0000256" key="2">
    <source>
        <dbReference type="ARBA" id="ARBA00006937"/>
    </source>
</evidence>
<dbReference type="PANTHER" id="PTHR16181:SF29">
    <property type="entry name" value="PROTEIN FAM83A-RELATED"/>
    <property type="match status" value="1"/>
</dbReference>
<dbReference type="GO" id="GO:0007165">
    <property type="term" value="P:signal transduction"/>
    <property type="evidence" value="ECO:0007669"/>
    <property type="project" value="TreeGrafter"/>
</dbReference>
<feature type="domain" description="Scaffolding anchor of CK1" evidence="5">
    <location>
        <begin position="30"/>
        <end position="304"/>
    </location>
</feature>
<feature type="region of interest" description="Disordered" evidence="4">
    <location>
        <begin position="483"/>
        <end position="519"/>
    </location>
</feature>
<dbReference type="Pfam" id="PF07894">
    <property type="entry name" value="SACK1"/>
    <property type="match status" value="1"/>
</dbReference>
<feature type="region of interest" description="Disordered" evidence="4">
    <location>
        <begin position="1"/>
        <end position="21"/>
    </location>
</feature>
<sequence>MISSEGLRPASSGRKPLGKLASRLEEVKNPWRQVSTLELSHNEAARLATDALLEHGEKEYRRVLSEERELNFLSPLEVRYITQHAAKACSPESNGTGPNDRDFGDGDAVSELTSGTYFPMMSDEEPPMLELGWPDAPARYGPSETQIYFQRDKSHNVKDLIRSLINKAKKVIALVMDVFTDVDLMCDLMEASNKRRVPVYILLDEKNLDYFTEMCSALDIQNSHLGNMRVRSVCGDTYCTKSGKKFTGQVLEKFMIIDCEEVIAGSYSFTWLSAQVHSNMVMHFSGRIADSFDREFRCLYADSQIIDCFFNAEEEGMPYYPSYQAMMAPGMGMGLGPVMGLDLLSDSRQRDRVSENSSSQSSNSVSSVKAAPGMTTNPVYKVTQGHDKKEPNNNSHLSPERRGGPTQTPQGHITPVPRVTANGVTNHSPAMDRPPPAYGQQMGIEWNKPNQTDVKRSNIGGTSSKFQALGLYDHKSSLFSSSGFVPGPPNMNLNPKTQSPSPVSDSKITPKQRTTPNLFLNKFSDLFGKEKESYNFRRSPSPHGIPSWGGPDLSQAEPESQQSPPPPLSPTAVMSRQDQKRMTLGHSKLDLVNQYNKMKSKQVYSRFELKSSN</sequence>
<dbReference type="OrthoDB" id="9944987at2759"/>
<keyword evidence="3" id="KW-0963">Cytoplasm</keyword>
<evidence type="ECO:0000256" key="1">
    <source>
        <dbReference type="ARBA" id="ARBA00004496"/>
    </source>
</evidence>
<organism evidence="6 7">
    <name type="scientific">Sparus aurata</name>
    <name type="common">Gilthead sea bream</name>
    <dbReference type="NCBI Taxonomy" id="8175"/>
    <lineage>
        <taxon>Eukaryota</taxon>
        <taxon>Metazoa</taxon>
        <taxon>Chordata</taxon>
        <taxon>Craniata</taxon>
        <taxon>Vertebrata</taxon>
        <taxon>Euteleostomi</taxon>
        <taxon>Actinopterygii</taxon>
        <taxon>Neopterygii</taxon>
        <taxon>Teleostei</taxon>
        <taxon>Neoteleostei</taxon>
        <taxon>Acanthomorphata</taxon>
        <taxon>Eupercaria</taxon>
        <taxon>Spariformes</taxon>
        <taxon>Sparidae</taxon>
        <taxon>Sparus</taxon>
    </lineage>
</organism>
<dbReference type="FunCoup" id="A0A671W4V0">
    <property type="interactions" value="1609"/>
</dbReference>
<feature type="region of interest" description="Disordered" evidence="4">
    <location>
        <begin position="534"/>
        <end position="589"/>
    </location>
</feature>
<reference evidence="6" key="2">
    <citation type="submission" date="2025-08" db="UniProtKB">
        <authorList>
            <consortium name="Ensembl"/>
        </authorList>
    </citation>
    <scope>IDENTIFICATION</scope>
</reference>
<evidence type="ECO:0000256" key="3">
    <source>
        <dbReference type="ARBA" id="ARBA00022490"/>
    </source>
</evidence>
<protein>
    <submittedName>
        <fullName evidence="6">Family with sequence similarity 83 member C</fullName>
    </submittedName>
</protein>
<dbReference type="GeneTree" id="ENSGT00940000160254"/>
<dbReference type="GO" id="GO:0019901">
    <property type="term" value="F:protein kinase binding"/>
    <property type="evidence" value="ECO:0007669"/>
    <property type="project" value="TreeGrafter"/>
</dbReference>
<dbReference type="InParanoid" id="A0A671W4V0"/>
<comment type="subcellular location">
    <subcellularLocation>
        <location evidence="1">Cytoplasm</location>
    </subcellularLocation>
</comment>